<keyword evidence="7 9" id="KW-0057">Aromatic amino acid biosynthesis</keyword>
<dbReference type="AlphaFoldDB" id="A0A1E3LX58"/>
<dbReference type="NCBIfam" id="NF003807">
    <property type="entry name" value="PRK05395.1-4"/>
    <property type="match status" value="1"/>
</dbReference>
<dbReference type="PANTHER" id="PTHR21272:SF3">
    <property type="entry name" value="CATABOLIC 3-DEHYDROQUINASE"/>
    <property type="match status" value="1"/>
</dbReference>
<evidence type="ECO:0000256" key="6">
    <source>
        <dbReference type="ARBA" id="ARBA00012060"/>
    </source>
</evidence>
<dbReference type="Pfam" id="PF01220">
    <property type="entry name" value="DHquinase_II"/>
    <property type="match status" value="1"/>
</dbReference>
<sequence length="144" mass="15629">MADTIYVLNGPNLNLLGTREPEIYGSDTLDDIAGQLEDRARDLDLAIDMRQSNHEGHLIDWLHEAQARGARAVLLNAGAYTHTSVALHDAIKSIRTPVIEVHLSNPHTRESFRHVSLVGQAAKGTIAGFGALSYLLALEAAARL</sequence>
<feature type="binding site" evidence="9 11">
    <location>
        <position position="82"/>
    </location>
    <ligand>
        <name>substrate</name>
    </ligand>
</feature>
<name>A0A1E3LX58_9SPHN</name>
<dbReference type="PANTHER" id="PTHR21272">
    <property type="entry name" value="CATABOLIC 3-DEHYDROQUINASE"/>
    <property type="match status" value="1"/>
</dbReference>
<dbReference type="PIRSF" id="PIRSF001399">
    <property type="entry name" value="DHquinase_II"/>
    <property type="match status" value="1"/>
</dbReference>
<dbReference type="CDD" id="cd00466">
    <property type="entry name" value="DHQase_II"/>
    <property type="match status" value="1"/>
</dbReference>
<dbReference type="InterPro" id="IPR001874">
    <property type="entry name" value="DHquinase_II"/>
</dbReference>
<evidence type="ECO:0000313" key="14">
    <source>
        <dbReference type="Proteomes" id="UP000094487"/>
    </source>
</evidence>
<comment type="subunit">
    <text evidence="5 9">Homododecamer.</text>
</comment>
<accession>A0A1E3LX58</accession>
<evidence type="ECO:0000256" key="9">
    <source>
        <dbReference type="HAMAP-Rule" id="MF_00169"/>
    </source>
</evidence>
<dbReference type="UniPathway" id="UPA00053">
    <property type="reaction ID" value="UER00086"/>
</dbReference>
<dbReference type="InterPro" id="IPR036441">
    <property type="entry name" value="DHquinase_II_sf"/>
</dbReference>
<gene>
    <name evidence="9" type="primary">aroQ</name>
    <name evidence="13" type="ORF">BFL28_18170</name>
</gene>
<dbReference type="Proteomes" id="UP000094487">
    <property type="component" value="Unassembled WGS sequence"/>
</dbReference>
<evidence type="ECO:0000256" key="4">
    <source>
        <dbReference type="ARBA" id="ARBA00011037"/>
    </source>
</evidence>
<evidence type="ECO:0000256" key="10">
    <source>
        <dbReference type="PIRSR" id="PIRSR001399-1"/>
    </source>
</evidence>
<evidence type="ECO:0000313" key="13">
    <source>
        <dbReference type="EMBL" id="ODP37400.1"/>
    </source>
</evidence>
<evidence type="ECO:0000256" key="12">
    <source>
        <dbReference type="PIRSR" id="PIRSR001399-3"/>
    </source>
</evidence>
<dbReference type="EMBL" id="MDDS01000031">
    <property type="protein sequence ID" value="ODP37400.1"/>
    <property type="molecule type" value="Genomic_DNA"/>
</dbReference>
<feature type="binding site" evidence="9 11">
    <location>
        <position position="113"/>
    </location>
    <ligand>
        <name>substrate</name>
    </ligand>
</feature>
<evidence type="ECO:0000256" key="3">
    <source>
        <dbReference type="ARBA" id="ARBA00004902"/>
    </source>
</evidence>
<comment type="similarity">
    <text evidence="4 9">Belongs to the type-II 3-dehydroquinase family.</text>
</comment>
<keyword evidence="14" id="KW-1185">Reference proteome</keyword>
<comment type="caution">
    <text evidence="13">The sequence shown here is derived from an EMBL/GenBank/DDBJ whole genome shotgun (WGS) entry which is preliminary data.</text>
</comment>
<feature type="active site" description="Proton acceptor" evidence="9 10">
    <location>
        <position position="24"/>
    </location>
</feature>
<keyword evidence="9" id="KW-0028">Amino-acid biosynthesis</keyword>
<feature type="binding site" evidence="9 11">
    <location>
        <position position="89"/>
    </location>
    <ligand>
        <name>substrate</name>
    </ligand>
</feature>
<evidence type="ECO:0000256" key="1">
    <source>
        <dbReference type="ARBA" id="ARBA00001864"/>
    </source>
</evidence>
<dbReference type="GO" id="GO:0003855">
    <property type="term" value="F:3-dehydroquinate dehydratase activity"/>
    <property type="evidence" value="ECO:0007669"/>
    <property type="project" value="UniProtKB-UniRule"/>
</dbReference>
<dbReference type="InterPro" id="IPR018509">
    <property type="entry name" value="DHquinase_II_CS"/>
</dbReference>
<dbReference type="NCBIfam" id="NF003805">
    <property type="entry name" value="PRK05395.1-2"/>
    <property type="match status" value="1"/>
</dbReference>
<dbReference type="EC" id="4.2.1.10" evidence="6 9"/>
<feature type="active site" description="Proton donor" evidence="9 10">
    <location>
        <position position="102"/>
    </location>
</feature>
<dbReference type="OrthoDB" id="9790793at2"/>
<proteinExistence type="inferred from homology"/>
<dbReference type="NCBIfam" id="NF003806">
    <property type="entry name" value="PRK05395.1-3"/>
    <property type="match status" value="1"/>
</dbReference>
<dbReference type="GO" id="GO:0009423">
    <property type="term" value="P:chorismate biosynthetic process"/>
    <property type="evidence" value="ECO:0007669"/>
    <property type="project" value="UniProtKB-UniRule"/>
</dbReference>
<feature type="binding site" evidence="9 11">
    <location>
        <position position="76"/>
    </location>
    <ligand>
        <name>substrate</name>
    </ligand>
</feature>
<dbReference type="NCBIfam" id="TIGR01088">
    <property type="entry name" value="aroQ"/>
    <property type="match status" value="1"/>
</dbReference>
<evidence type="ECO:0000256" key="11">
    <source>
        <dbReference type="PIRSR" id="PIRSR001399-2"/>
    </source>
</evidence>
<dbReference type="PROSITE" id="PS01029">
    <property type="entry name" value="DEHYDROQUINASE_II"/>
    <property type="match status" value="1"/>
</dbReference>
<dbReference type="SUPFAM" id="SSF52304">
    <property type="entry name" value="Type II 3-dehydroquinate dehydratase"/>
    <property type="match status" value="1"/>
</dbReference>
<keyword evidence="8 9" id="KW-0456">Lyase</keyword>
<protein>
    <recommendedName>
        <fullName evidence="6 9">3-dehydroquinate dehydratase</fullName>
        <shortName evidence="9">3-dehydroquinase</shortName>
        <ecNumber evidence="6 9">4.2.1.10</ecNumber>
    </recommendedName>
    <alternativeName>
        <fullName evidence="9">Type II DHQase</fullName>
    </alternativeName>
</protein>
<evidence type="ECO:0000256" key="2">
    <source>
        <dbReference type="ARBA" id="ARBA00003924"/>
    </source>
</evidence>
<evidence type="ECO:0000256" key="7">
    <source>
        <dbReference type="ARBA" id="ARBA00023141"/>
    </source>
</evidence>
<organism evidence="13 14">
    <name type="scientific">Sphingomonas turrisvirgatae</name>
    <dbReference type="NCBI Taxonomy" id="1888892"/>
    <lineage>
        <taxon>Bacteria</taxon>
        <taxon>Pseudomonadati</taxon>
        <taxon>Pseudomonadota</taxon>
        <taxon>Alphaproteobacteria</taxon>
        <taxon>Sphingomonadales</taxon>
        <taxon>Sphingomonadaceae</taxon>
        <taxon>Sphingomonas</taxon>
    </lineage>
</organism>
<comment type="pathway">
    <text evidence="3 9">Metabolic intermediate biosynthesis; chorismate biosynthesis; chorismate from D-erythrose 4-phosphate and phosphoenolpyruvate: step 3/7.</text>
</comment>
<feature type="binding site" evidence="9 11">
    <location>
        <begin position="103"/>
        <end position="104"/>
    </location>
    <ligand>
        <name>substrate</name>
    </ligand>
</feature>
<dbReference type="GO" id="GO:0009073">
    <property type="term" value="P:aromatic amino acid family biosynthetic process"/>
    <property type="evidence" value="ECO:0007669"/>
    <property type="project" value="UniProtKB-KW"/>
</dbReference>
<dbReference type="HAMAP" id="MF_00169">
    <property type="entry name" value="AroQ"/>
    <property type="match status" value="1"/>
</dbReference>
<dbReference type="Gene3D" id="3.40.50.9100">
    <property type="entry name" value="Dehydroquinase, class II"/>
    <property type="match status" value="1"/>
</dbReference>
<evidence type="ECO:0000256" key="8">
    <source>
        <dbReference type="ARBA" id="ARBA00023239"/>
    </source>
</evidence>
<dbReference type="GO" id="GO:0008652">
    <property type="term" value="P:amino acid biosynthetic process"/>
    <property type="evidence" value="ECO:0007669"/>
    <property type="project" value="UniProtKB-KW"/>
</dbReference>
<dbReference type="GO" id="GO:0019631">
    <property type="term" value="P:quinate catabolic process"/>
    <property type="evidence" value="ECO:0007669"/>
    <property type="project" value="TreeGrafter"/>
</dbReference>
<dbReference type="STRING" id="1888892.BFL28_18170"/>
<comment type="catalytic activity">
    <reaction evidence="1 9">
        <text>3-dehydroquinate = 3-dehydroshikimate + H2O</text>
        <dbReference type="Rhea" id="RHEA:21096"/>
        <dbReference type="ChEBI" id="CHEBI:15377"/>
        <dbReference type="ChEBI" id="CHEBI:16630"/>
        <dbReference type="ChEBI" id="CHEBI:32364"/>
        <dbReference type="EC" id="4.2.1.10"/>
    </reaction>
</comment>
<feature type="site" description="Transition state stabilizer" evidence="9 12">
    <location>
        <position position="19"/>
    </location>
</feature>
<comment type="function">
    <text evidence="2 9">Catalyzes a trans-dehydration via an enolate intermediate.</text>
</comment>
<evidence type="ECO:0000256" key="5">
    <source>
        <dbReference type="ARBA" id="ARBA00011193"/>
    </source>
</evidence>
<reference evidence="13 14" key="1">
    <citation type="submission" date="2016-08" db="EMBL/GenBank/DDBJ databases">
        <title>Draft genome of the agarase producing Sphingomonas sp. MCT13.</title>
        <authorList>
            <person name="D'Andrea M.M."/>
            <person name="Rossolini G.M."/>
            <person name="Thaller M.C."/>
        </authorList>
    </citation>
    <scope>NUCLEOTIDE SEQUENCE [LARGE SCALE GENOMIC DNA]</scope>
    <source>
        <strain evidence="13 14">MCT13</strain>
    </source>
</reference>
<dbReference type="RefSeq" id="WP_069320849.1">
    <property type="nucleotide sequence ID" value="NZ_MDDS01000031.1"/>
</dbReference>